<dbReference type="KEGG" id="lxx:Lxx20380"/>
<keyword evidence="1" id="KW-1133">Transmembrane helix</keyword>
<feature type="chain" id="PRO_5004270499" evidence="2">
    <location>
        <begin position="31"/>
        <end position="521"/>
    </location>
</feature>
<feature type="signal peptide" evidence="2">
    <location>
        <begin position="1"/>
        <end position="30"/>
    </location>
</feature>
<dbReference type="eggNOG" id="COG3209">
    <property type="taxonomic scope" value="Bacteria"/>
</dbReference>
<dbReference type="Pfam" id="PF17963">
    <property type="entry name" value="Big_9"/>
    <property type="match status" value="1"/>
</dbReference>
<evidence type="ECO:0000256" key="2">
    <source>
        <dbReference type="SAM" id="SignalP"/>
    </source>
</evidence>
<keyword evidence="1" id="KW-0812">Transmembrane</keyword>
<reference evidence="3 4" key="1">
    <citation type="journal article" date="2004" name="Mol. Plant Microbe Interact.">
        <title>The genome sequence of the Gram-positive sugarcane pathogen Leifsonia xyli subsp. xyli.</title>
        <authorList>
            <person name="Monteiro-Vitorello C.B."/>
            <person name="Camargo L.E.A."/>
            <person name="Van Sluys M.A."/>
            <person name="Kitajima J.P."/>
            <person name="Truffi D."/>
            <person name="do Amaral A.M."/>
            <person name="Harakava R."/>
            <person name="de Oliveira J.C.F."/>
            <person name="Wood D."/>
            <person name="de Oliveira M.C."/>
            <person name="Miyaki C.Y."/>
            <person name="Takita M.A."/>
            <person name="da Silva A.C.R."/>
            <person name="Furlan L.R."/>
            <person name="Carraro D.M."/>
            <person name="Camarotte G."/>
            <person name="Almeida N.F. Jr."/>
            <person name="Carrer H."/>
            <person name="Coutinho L.L."/>
            <person name="El-Dorry H.A."/>
            <person name="Ferro M.I.T."/>
            <person name="Gagliardi P.R."/>
            <person name="Giglioti E."/>
            <person name="Goldman M.H.S."/>
            <person name="Goldman G.H."/>
            <person name="Kimura E.T."/>
            <person name="Ferro E.S."/>
            <person name="Kuramae E.E."/>
            <person name="Lemos E.G.M."/>
            <person name="Lemos M.V.F."/>
            <person name="Mauro S.M.Z."/>
            <person name="Machado M.A."/>
            <person name="Marino C.L."/>
            <person name="Menck C.F."/>
            <person name="Nunes L.R."/>
            <person name="Oliveira R.C."/>
            <person name="Pereira G.G."/>
            <person name="Siqueira W."/>
            <person name="de Souza A.A."/>
            <person name="Tsai S.M."/>
            <person name="Zanca A.S."/>
            <person name="Simpson A.J.G."/>
            <person name="Brumbley S.M."/>
            <person name="Setubal J.C."/>
        </authorList>
    </citation>
    <scope>NUCLEOTIDE SEQUENCE [LARGE SCALE GENOMIC DNA]</scope>
    <source>
        <strain evidence="3 4">CTCB07</strain>
    </source>
</reference>
<dbReference type="EMBL" id="AE016822">
    <property type="protein sequence ID" value="AAT89753.1"/>
    <property type="molecule type" value="Genomic_DNA"/>
</dbReference>
<dbReference type="AlphaFoldDB" id="Q6ACZ1"/>
<keyword evidence="4" id="KW-1185">Reference proteome</keyword>
<dbReference type="Gene3D" id="2.60.40.3440">
    <property type="match status" value="2"/>
</dbReference>
<dbReference type="NCBIfam" id="NF038133">
    <property type="entry name" value="choice_anch_L"/>
    <property type="match status" value="1"/>
</dbReference>
<protein>
    <submittedName>
        <fullName evidence="3">Hemagglutinin-related protein</fullName>
    </submittedName>
</protein>
<organism evidence="3 4">
    <name type="scientific">Leifsonia xyli subsp. xyli (strain CTCB07)</name>
    <dbReference type="NCBI Taxonomy" id="281090"/>
    <lineage>
        <taxon>Bacteria</taxon>
        <taxon>Bacillati</taxon>
        <taxon>Actinomycetota</taxon>
        <taxon>Actinomycetes</taxon>
        <taxon>Micrococcales</taxon>
        <taxon>Microbacteriaceae</taxon>
        <taxon>Leifsonia</taxon>
    </lineage>
</organism>
<keyword evidence="2" id="KW-0732">Signal</keyword>
<name>Q6ACZ1_LEIXX</name>
<evidence type="ECO:0000256" key="1">
    <source>
        <dbReference type="SAM" id="Phobius"/>
    </source>
</evidence>
<sequence>MVVRGRRSLSTVLGGAVLAAAAFVPQSASASTGQSVADLSSTSVEELVASLVGPGVTVSNATFTGHSAAVGLFSGMGAALGLEGGVALSTGRVKDGVLGPHGASKASTDLDQPGDHDLSALLGGRTCLFDAAVLEFDFVRRSPSISIDYVFGSMEYPKFVDPRYTVNDVFGFFVNGTNCATVGSQAVSIKTVNAGVNAEHFVDNTTGARDTAVNGFTKVLTCTAEVEAGRTNHVKLAIADGADGGFDSVVLVGAGGFFSNQAPTAGDLSFSLTAGNSVQIVLPGWDPDGDQLGHKIVKAPAGGTLTLEGGSVVYTPRAGFIGTDSFTYTVSDGIVVSEPYTVAITVDESETSAPVLRERHYTVVAGADTVIELLPLDGVGAPATAAANPQALSEGAVPVSYAVTTAPAHGTLSGDGALRTYRSAADFAGVDTFQYTSSRNGVTSGPATVTLEVAARPVPNVQSRSIPVFPPAPVRIGDGAGTRRLADTGADLGTTASLGALVLFAGVAAVSVAALRRRARS</sequence>
<dbReference type="Proteomes" id="UP000001306">
    <property type="component" value="Chromosome"/>
</dbReference>
<accession>Q6ACZ1</accession>
<evidence type="ECO:0000313" key="3">
    <source>
        <dbReference type="EMBL" id="AAT89753.1"/>
    </source>
</evidence>
<proteinExistence type="predicted"/>
<dbReference type="HOGENOM" id="CLU_522521_0_0_11"/>
<dbReference type="eggNOG" id="COG3291">
    <property type="taxonomic scope" value="Bacteria"/>
</dbReference>
<feature type="transmembrane region" description="Helical" evidence="1">
    <location>
        <begin position="492"/>
        <end position="515"/>
    </location>
</feature>
<evidence type="ECO:0000313" key="4">
    <source>
        <dbReference type="Proteomes" id="UP000001306"/>
    </source>
</evidence>
<keyword evidence="1" id="KW-0472">Membrane</keyword>
<dbReference type="InterPro" id="IPR049804">
    <property type="entry name" value="Choice_anch_L"/>
</dbReference>
<gene>
    <name evidence="3" type="ordered locus">Lxx20380</name>
</gene>